<feature type="domain" description="DUF8082" evidence="1">
    <location>
        <begin position="69"/>
        <end position="123"/>
    </location>
</feature>
<organism evidence="2">
    <name type="scientific">hydrothermal vent metagenome</name>
    <dbReference type="NCBI Taxonomy" id="652676"/>
    <lineage>
        <taxon>unclassified sequences</taxon>
        <taxon>metagenomes</taxon>
        <taxon>ecological metagenomes</taxon>
    </lineage>
</organism>
<accession>A0A3B0X8X7</accession>
<sequence length="126" mass="14604">MAQRLADEISNEKGVKFFLQRWEKYLKTAMNSQIKSVVPSVGVVEGTVIVEPEKRGEKIMNNPLMPEKQLEMMAQNFAVFVGPMAERLMKYNSNKCSSISELVYLLAEDIPNEEERDEFIQRWAMR</sequence>
<dbReference type="InterPro" id="IPR058395">
    <property type="entry name" value="DUF8082"/>
</dbReference>
<reference evidence="2" key="1">
    <citation type="submission" date="2018-06" db="EMBL/GenBank/DDBJ databases">
        <authorList>
            <person name="Zhirakovskaya E."/>
        </authorList>
    </citation>
    <scope>NUCLEOTIDE SEQUENCE</scope>
</reference>
<dbReference type="EMBL" id="UOFH01000114">
    <property type="protein sequence ID" value="VAW59912.1"/>
    <property type="molecule type" value="Genomic_DNA"/>
</dbReference>
<gene>
    <name evidence="2" type="ORF">MNBD_GAMMA08-3093</name>
</gene>
<proteinExistence type="predicted"/>
<protein>
    <recommendedName>
        <fullName evidence="1">DUF8082 domain-containing protein</fullName>
    </recommendedName>
</protein>
<name>A0A3B0X8X7_9ZZZZ</name>
<dbReference type="Pfam" id="PF26309">
    <property type="entry name" value="DUF8082"/>
    <property type="match status" value="1"/>
</dbReference>
<evidence type="ECO:0000313" key="2">
    <source>
        <dbReference type="EMBL" id="VAW59912.1"/>
    </source>
</evidence>
<dbReference type="AlphaFoldDB" id="A0A3B0X8X7"/>
<evidence type="ECO:0000259" key="1">
    <source>
        <dbReference type="Pfam" id="PF26309"/>
    </source>
</evidence>